<dbReference type="HAMAP" id="MF_02087">
    <property type="entry name" value="PLP_homeostasis"/>
    <property type="match status" value="1"/>
</dbReference>
<feature type="non-terminal residue" evidence="3">
    <location>
        <position position="1"/>
    </location>
</feature>
<dbReference type="CDD" id="cd00635">
    <property type="entry name" value="PLPDE_III_YBL036c_like"/>
    <property type="match status" value="1"/>
</dbReference>
<dbReference type="Pfam" id="PF01168">
    <property type="entry name" value="Ala_racemase_N"/>
    <property type="match status" value="1"/>
</dbReference>
<organism evidence="3">
    <name type="scientific">marine sediment metagenome</name>
    <dbReference type="NCBI Taxonomy" id="412755"/>
    <lineage>
        <taxon>unclassified sequences</taxon>
        <taxon>metagenomes</taxon>
        <taxon>ecological metagenomes</taxon>
    </lineage>
</organism>
<keyword evidence="1" id="KW-0663">Pyridoxal phosphate</keyword>
<name>A0A0F8ZEI3_9ZZZZ</name>
<dbReference type="PROSITE" id="PS01211">
    <property type="entry name" value="UPF0001"/>
    <property type="match status" value="1"/>
</dbReference>
<feature type="domain" description="Alanine racemase N-terminal" evidence="2">
    <location>
        <begin position="14"/>
        <end position="241"/>
    </location>
</feature>
<evidence type="ECO:0000256" key="1">
    <source>
        <dbReference type="ARBA" id="ARBA00022898"/>
    </source>
</evidence>
<dbReference type="NCBIfam" id="TIGR00044">
    <property type="entry name" value="YggS family pyridoxal phosphate-dependent enzyme"/>
    <property type="match status" value="1"/>
</dbReference>
<dbReference type="PANTHER" id="PTHR10146">
    <property type="entry name" value="PROLINE SYNTHETASE CO-TRANSCRIBED BACTERIAL HOMOLOG PROTEIN"/>
    <property type="match status" value="1"/>
</dbReference>
<dbReference type="InterPro" id="IPR029066">
    <property type="entry name" value="PLP-binding_barrel"/>
</dbReference>
<dbReference type="SUPFAM" id="SSF51419">
    <property type="entry name" value="PLP-binding barrel"/>
    <property type="match status" value="1"/>
</dbReference>
<proteinExistence type="inferred from homology"/>
<dbReference type="AlphaFoldDB" id="A0A0F8ZEI3"/>
<dbReference type="PIRSF" id="PIRSF004848">
    <property type="entry name" value="YBL036c_PLPDEIII"/>
    <property type="match status" value="1"/>
</dbReference>
<evidence type="ECO:0000313" key="3">
    <source>
        <dbReference type="EMBL" id="KKK92183.1"/>
    </source>
</evidence>
<evidence type="ECO:0000259" key="2">
    <source>
        <dbReference type="Pfam" id="PF01168"/>
    </source>
</evidence>
<reference evidence="3" key="1">
    <citation type="journal article" date="2015" name="Nature">
        <title>Complex archaea that bridge the gap between prokaryotes and eukaryotes.</title>
        <authorList>
            <person name="Spang A."/>
            <person name="Saw J.H."/>
            <person name="Jorgensen S.L."/>
            <person name="Zaremba-Niedzwiedzka K."/>
            <person name="Martijn J."/>
            <person name="Lind A.E."/>
            <person name="van Eijk R."/>
            <person name="Schleper C."/>
            <person name="Guy L."/>
            <person name="Ettema T.J."/>
        </authorList>
    </citation>
    <scope>NUCLEOTIDE SEQUENCE</scope>
</reference>
<dbReference type="EMBL" id="LAZR01048329">
    <property type="protein sequence ID" value="KKK92183.1"/>
    <property type="molecule type" value="Genomic_DNA"/>
</dbReference>
<dbReference type="Gene3D" id="3.20.20.10">
    <property type="entry name" value="Alanine racemase"/>
    <property type="match status" value="1"/>
</dbReference>
<comment type="caution">
    <text evidence="3">The sequence shown here is derived from an EMBL/GenBank/DDBJ whole genome shotgun (WGS) entry which is preliminary data.</text>
</comment>
<dbReference type="InterPro" id="IPR011078">
    <property type="entry name" value="PyrdxlP_homeostasis"/>
</dbReference>
<dbReference type="GO" id="GO:0030170">
    <property type="term" value="F:pyridoxal phosphate binding"/>
    <property type="evidence" value="ECO:0007669"/>
    <property type="project" value="InterPro"/>
</dbReference>
<sequence>PIIQHMPKTSDRLKQIKDNIASACERARREVSEVKLIVVTKTVSTEDIKEVIKNGFVDFGENRVLHFKQVADEIKHFLNEQDGADGLPETVNWHMIGHLQRNKVKQILKVASLIHSVDTLRLAEEIDTVAGKMGVKSDVLLQLNCSGEPQKYGAPVGAAIHLADQIATLPNVRLRGLMTMAPLTKDKDVVRACFVRARELFEDIRAESVIGRDFVHLSMGMSQDYEIAVEEGATMLRIGSAELPLIFQTVSGLSCARQMSKYSMCVAGKADSLQGPIIPNR</sequence>
<gene>
    <name evidence="3" type="ORF">LCGC14_2705490</name>
</gene>
<protein>
    <recommendedName>
        <fullName evidence="2">Alanine racemase N-terminal domain-containing protein</fullName>
    </recommendedName>
</protein>
<dbReference type="InterPro" id="IPR001608">
    <property type="entry name" value="Ala_racemase_N"/>
</dbReference>
<accession>A0A0F8ZEI3</accession>
<dbReference type="PANTHER" id="PTHR10146:SF14">
    <property type="entry name" value="PYRIDOXAL PHOSPHATE HOMEOSTASIS PROTEIN"/>
    <property type="match status" value="1"/>
</dbReference>